<protein>
    <submittedName>
        <fullName evidence="2">DUF1540 domain-containing protein</fullName>
    </submittedName>
</protein>
<proteinExistence type="predicted"/>
<dbReference type="EMBL" id="JBHTJZ010000005">
    <property type="protein sequence ID" value="MFD0958658.1"/>
    <property type="molecule type" value="Genomic_DNA"/>
</dbReference>
<gene>
    <name evidence="2" type="ORF">ACFQ2I_04580</name>
</gene>
<feature type="domain" description="DUF1540" evidence="1">
    <location>
        <begin position="5"/>
        <end position="63"/>
    </location>
</feature>
<accession>A0ABW3HME3</accession>
<reference evidence="3" key="1">
    <citation type="journal article" date="2019" name="Int. J. Syst. Evol. Microbiol.">
        <title>The Global Catalogue of Microorganisms (GCM) 10K type strain sequencing project: providing services to taxonomists for standard genome sequencing and annotation.</title>
        <authorList>
            <consortium name="The Broad Institute Genomics Platform"/>
            <consortium name="The Broad Institute Genome Sequencing Center for Infectious Disease"/>
            <person name="Wu L."/>
            <person name="Ma J."/>
        </authorList>
    </citation>
    <scope>NUCLEOTIDE SEQUENCE [LARGE SCALE GENOMIC DNA]</scope>
    <source>
        <strain evidence="3">CCUG 59129</strain>
    </source>
</reference>
<name>A0ABW3HME3_9BACL</name>
<evidence type="ECO:0000313" key="2">
    <source>
        <dbReference type="EMBL" id="MFD0958658.1"/>
    </source>
</evidence>
<evidence type="ECO:0000259" key="1">
    <source>
        <dbReference type="Pfam" id="PF07561"/>
    </source>
</evidence>
<dbReference type="InterPro" id="IPR011437">
    <property type="entry name" value="DUF1540"/>
</dbReference>
<organism evidence="2 3">
    <name type="scientific">Paenibacillus chungangensis</name>
    <dbReference type="NCBI Taxonomy" id="696535"/>
    <lineage>
        <taxon>Bacteria</taxon>
        <taxon>Bacillati</taxon>
        <taxon>Bacillota</taxon>
        <taxon>Bacilli</taxon>
        <taxon>Bacillales</taxon>
        <taxon>Paenibacillaceae</taxon>
        <taxon>Paenibacillus</taxon>
    </lineage>
</organism>
<comment type="caution">
    <text evidence="2">The sequence shown here is derived from an EMBL/GenBank/DDBJ whole genome shotgun (WGS) entry which is preliminary data.</text>
</comment>
<evidence type="ECO:0000313" key="3">
    <source>
        <dbReference type="Proteomes" id="UP001596989"/>
    </source>
</evidence>
<sequence length="67" mass="7477">MPKGVNCSVANCSFWKEGNLCNAEEIKIEIDAHSFNEEFASDKLGLLHQDQAMQSAATCCHTFKKKE</sequence>
<keyword evidence="3" id="KW-1185">Reference proteome</keyword>
<dbReference type="Proteomes" id="UP001596989">
    <property type="component" value="Unassembled WGS sequence"/>
</dbReference>
<dbReference type="RefSeq" id="WP_377562473.1">
    <property type="nucleotide sequence ID" value="NZ_JBHTJZ010000005.1"/>
</dbReference>
<dbReference type="Pfam" id="PF07561">
    <property type="entry name" value="DUF1540"/>
    <property type="match status" value="1"/>
</dbReference>